<keyword evidence="1" id="KW-0175">Coiled coil</keyword>
<dbReference type="AlphaFoldDB" id="A0A0A1YYB6"/>
<name>A0A0A1YYB6_PSEFL</name>
<accession>A0A0A1YYB6</accession>
<organism evidence="2 3">
    <name type="scientific">Pseudomonas fluorescens LMG 5329</name>
    <dbReference type="NCBI Taxonomy" id="1324332"/>
    <lineage>
        <taxon>Bacteria</taxon>
        <taxon>Pseudomonadati</taxon>
        <taxon>Pseudomonadota</taxon>
        <taxon>Gammaproteobacteria</taxon>
        <taxon>Pseudomonadales</taxon>
        <taxon>Pseudomonadaceae</taxon>
        <taxon>Pseudomonas</taxon>
    </lineage>
</organism>
<proteinExistence type="predicted"/>
<dbReference type="OrthoDB" id="3312272at2"/>
<feature type="coiled-coil region" evidence="1">
    <location>
        <begin position="323"/>
        <end position="350"/>
    </location>
</feature>
<evidence type="ECO:0000313" key="3">
    <source>
        <dbReference type="Proteomes" id="UP000030060"/>
    </source>
</evidence>
<sequence length="497" mass="55997">MAAFGESGTYLKFGERPHGSARAVLWPVWVHRVLYPEVTRARLNLFQRAVLGLIRAQVVRAEAIAELTNLHEDLVKLILAQAVSNGWLVTRADAVTPKGLRMLLDEEEASANLKSGYLFQDALGGELWPRFEAQLKDIVPTETRGQFPVFALNRKTGQTTAPFLLLPNQRVQPACSTPALMKAYRDYREDYRATLQLYGKADLPEQIKLQGVERQDAQARLAHVLVWITPDPDGGQLWAIRDPFDLRDQAWWMDSRLLPLVKANQGLLKYLSSLVEAPRGDEQSVEQWLADLQKQADLRVLTEFPWVERQTDIKRYLAALLSRQEKLAQGDTAENELEAAMTECQKLLEVVMQWLIGTFPVDPALMPRGEQRADYRVTRQILTSFRLPAFNAEVVGQLARQKLDQVISACSSPSSSLKALLFAAGWGASSHAGHPFKTLTEEQLQLEQLLALATLRNQGSHAHSKFTGKKVTPVTVPMAQQHIQYALGFTERFKEWM</sequence>
<dbReference type="Proteomes" id="UP000030060">
    <property type="component" value="Unassembled WGS sequence"/>
</dbReference>
<dbReference type="EMBL" id="ASGY01000164">
    <property type="protein sequence ID" value="KGE65816.1"/>
    <property type="molecule type" value="Genomic_DNA"/>
</dbReference>
<gene>
    <name evidence="2" type="ORF">K814_0121800</name>
</gene>
<comment type="caution">
    <text evidence="2">The sequence shown here is derived from an EMBL/GenBank/DDBJ whole genome shotgun (WGS) entry which is preliminary data.</text>
</comment>
<reference evidence="2 3" key="1">
    <citation type="journal article" date="2013" name="Genome Announc.">
        <title>Draft Genome Sequence of Pseudomonas fluorescens LMG 5329, a White Line-Inducing Principle-Producing Bioindicator for the Mushroom Pathogen Pseudomonas tolaasii.</title>
        <authorList>
            <person name="Ghequire M.G."/>
            <person name="Rokni-Zadeh H."/>
            <person name="Zarrineh P."/>
            <person name="De Mot R."/>
        </authorList>
    </citation>
    <scope>NUCLEOTIDE SEQUENCE [LARGE SCALE GENOMIC DNA]</scope>
    <source>
        <strain evidence="2 3">LMG 5329</strain>
    </source>
</reference>
<dbReference type="RefSeq" id="WP_016978914.1">
    <property type="nucleotide sequence ID" value="NZ_ASGY01000164.1"/>
</dbReference>
<protein>
    <submittedName>
        <fullName evidence="2">Uncharacterized protein</fullName>
    </submittedName>
</protein>
<evidence type="ECO:0000313" key="2">
    <source>
        <dbReference type="EMBL" id="KGE65816.1"/>
    </source>
</evidence>
<evidence type="ECO:0000256" key="1">
    <source>
        <dbReference type="SAM" id="Coils"/>
    </source>
</evidence>